<keyword evidence="2" id="KW-1185">Reference proteome</keyword>
<organism evidence="1 2">
    <name type="scientific">Massarina eburnea CBS 473.64</name>
    <dbReference type="NCBI Taxonomy" id="1395130"/>
    <lineage>
        <taxon>Eukaryota</taxon>
        <taxon>Fungi</taxon>
        <taxon>Dikarya</taxon>
        <taxon>Ascomycota</taxon>
        <taxon>Pezizomycotina</taxon>
        <taxon>Dothideomycetes</taxon>
        <taxon>Pleosporomycetidae</taxon>
        <taxon>Pleosporales</taxon>
        <taxon>Massarineae</taxon>
        <taxon>Massarinaceae</taxon>
        <taxon>Massarina</taxon>
    </lineage>
</organism>
<dbReference type="Proteomes" id="UP000799753">
    <property type="component" value="Unassembled WGS sequence"/>
</dbReference>
<name>A0A6A6SD93_9PLEO</name>
<evidence type="ECO:0000313" key="1">
    <source>
        <dbReference type="EMBL" id="KAF2645806.1"/>
    </source>
</evidence>
<gene>
    <name evidence="1" type="ORF">P280DRAFT_129659</name>
</gene>
<dbReference type="EMBL" id="MU006777">
    <property type="protein sequence ID" value="KAF2645806.1"/>
    <property type="molecule type" value="Genomic_DNA"/>
</dbReference>
<sequence length="164" mass="18122">MRRWLTLLIFHARPVPAESSKFGQLHGRSATPLRTIRNARPIFFGIIILYGPATCPSIMARWHDASMARPLCARLRPRATASNRRSGPCNAFAVDAPRRRACSSELLGPQQPALLARSAHLADSAAAGFPWQFSPPPTLHGDESETRCCHRVPACSCTQDKPKW</sequence>
<accession>A0A6A6SD93</accession>
<evidence type="ECO:0000313" key="2">
    <source>
        <dbReference type="Proteomes" id="UP000799753"/>
    </source>
</evidence>
<protein>
    <submittedName>
        <fullName evidence="1">Uncharacterized protein</fullName>
    </submittedName>
</protein>
<proteinExistence type="predicted"/>
<dbReference type="AlphaFoldDB" id="A0A6A6SD93"/>
<reference evidence="1" key="1">
    <citation type="journal article" date="2020" name="Stud. Mycol.">
        <title>101 Dothideomycetes genomes: a test case for predicting lifestyles and emergence of pathogens.</title>
        <authorList>
            <person name="Haridas S."/>
            <person name="Albert R."/>
            <person name="Binder M."/>
            <person name="Bloem J."/>
            <person name="Labutti K."/>
            <person name="Salamov A."/>
            <person name="Andreopoulos B."/>
            <person name="Baker S."/>
            <person name="Barry K."/>
            <person name="Bills G."/>
            <person name="Bluhm B."/>
            <person name="Cannon C."/>
            <person name="Castanera R."/>
            <person name="Culley D."/>
            <person name="Daum C."/>
            <person name="Ezra D."/>
            <person name="Gonzalez J."/>
            <person name="Henrissat B."/>
            <person name="Kuo A."/>
            <person name="Liang C."/>
            <person name="Lipzen A."/>
            <person name="Lutzoni F."/>
            <person name="Magnuson J."/>
            <person name="Mondo S."/>
            <person name="Nolan M."/>
            <person name="Ohm R."/>
            <person name="Pangilinan J."/>
            <person name="Park H.-J."/>
            <person name="Ramirez L."/>
            <person name="Alfaro M."/>
            <person name="Sun H."/>
            <person name="Tritt A."/>
            <person name="Yoshinaga Y."/>
            <person name="Zwiers L.-H."/>
            <person name="Turgeon B."/>
            <person name="Goodwin S."/>
            <person name="Spatafora J."/>
            <person name="Crous P."/>
            <person name="Grigoriev I."/>
        </authorList>
    </citation>
    <scope>NUCLEOTIDE SEQUENCE</scope>
    <source>
        <strain evidence="1">CBS 473.64</strain>
    </source>
</reference>